<evidence type="ECO:0000256" key="3">
    <source>
        <dbReference type="SAM" id="Phobius"/>
    </source>
</evidence>
<keyword evidence="5" id="KW-1185">Reference proteome</keyword>
<protein>
    <submittedName>
        <fullName evidence="4">Uncharacterized protein</fullName>
    </submittedName>
</protein>
<evidence type="ECO:0000256" key="2">
    <source>
        <dbReference type="SAM" id="MobiDB-lite"/>
    </source>
</evidence>
<feature type="compositionally biased region" description="Pro residues" evidence="2">
    <location>
        <begin position="41"/>
        <end position="90"/>
    </location>
</feature>
<reference evidence="4 5" key="1">
    <citation type="submission" date="2016-01" db="EMBL/GenBank/DDBJ databases">
        <title>Whole genome sequence and analysis of Micromonospora rosaria DSM 803, which can produce antibacterial substance rosamicin.</title>
        <authorList>
            <person name="Yang H."/>
            <person name="He X."/>
            <person name="Zhu D."/>
        </authorList>
    </citation>
    <scope>NUCLEOTIDE SEQUENCE [LARGE SCALE GENOMIC DNA]</scope>
    <source>
        <strain evidence="4 5">DSM 803</strain>
    </source>
</reference>
<dbReference type="EMBL" id="LRQV01000225">
    <property type="protein sequence ID" value="KXK58230.1"/>
    <property type="molecule type" value="Genomic_DNA"/>
</dbReference>
<accession>A0A136PIJ9</accession>
<keyword evidence="3" id="KW-0812">Transmembrane</keyword>
<evidence type="ECO:0000313" key="5">
    <source>
        <dbReference type="Proteomes" id="UP000070620"/>
    </source>
</evidence>
<keyword evidence="3" id="KW-1133">Transmembrane helix</keyword>
<feature type="compositionally biased region" description="Low complexity" evidence="2">
    <location>
        <begin position="31"/>
        <end position="40"/>
    </location>
</feature>
<dbReference type="Proteomes" id="UP000070620">
    <property type="component" value="Unassembled WGS sequence"/>
</dbReference>
<proteinExistence type="predicted"/>
<name>A0A136PIJ9_9ACTN</name>
<sequence>MPPATRPVPVTPATRPLSAPPVAASADQPIAGSPAPGTPYGAPPVGPPAFVPPQSGPPFAPVPQSGPPYPPVPQSGPPYGQPGFPPPGAVPPSGASAPAPRRRSRAAIVLGLVAGLLLVFGGVMTALFVTTRNDLDGTEKRLAAAVTESGNRATELEKLRGELKSAQDRLADTQQDLTGTRNDRDEQARQKRVIANCLNRLTTALGAAARNDQAGFSRASQGLEAICDEAERYL</sequence>
<evidence type="ECO:0000313" key="4">
    <source>
        <dbReference type="EMBL" id="KXK58230.1"/>
    </source>
</evidence>
<feature type="transmembrane region" description="Helical" evidence="3">
    <location>
        <begin position="106"/>
        <end position="129"/>
    </location>
</feature>
<feature type="region of interest" description="Disordered" evidence="2">
    <location>
        <begin position="1"/>
        <end position="99"/>
    </location>
</feature>
<keyword evidence="3" id="KW-0472">Membrane</keyword>
<gene>
    <name evidence="4" type="ORF">AWW66_30960</name>
</gene>
<feature type="compositionally biased region" description="Pro residues" evidence="2">
    <location>
        <begin position="1"/>
        <end position="10"/>
    </location>
</feature>
<feature type="coiled-coil region" evidence="1">
    <location>
        <begin position="156"/>
        <end position="183"/>
    </location>
</feature>
<dbReference type="AlphaFoldDB" id="A0A136PIJ9"/>
<keyword evidence="1" id="KW-0175">Coiled coil</keyword>
<evidence type="ECO:0000256" key="1">
    <source>
        <dbReference type="SAM" id="Coils"/>
    </source>
</evidence>
<comment type="caution">
    <text evidence="4">The sequence shown here is derived from an EMBL/GenBank/DDBJ whole genome shotgun (WGS) entry which is preliminary data.</text>
</comment>
<organism evidence="4 5">
    <name type="scientific">Micromonospora rosaria</name>
    <dbReference type="NCBI Taxonomy" id="47874"/>
    <lineage>
        <taxon>Bacteria</taxon>
        <taxon>Bacillati</taxon>
        <taxon>Actinomycetota</taxon>
        <taxon>Actinomycetes</taxon>
        <taxon>Micromonosporales</taxon>
        <taxon>Micromonosporaceae</taxon>
        <taxon>Micromonospora</taxon>
    </lineage>
</organism>